<comment type="catalytic activity">
    <reaction evidence="10">
        <text>sulfate + ATP + H(+) = adenosine 5'-phosphosulfate + diphosphate</text>
        <dbReference type="Rhea" id="RHEA:18133"/>
        <dbReference type="ChEBI" id="CHEBI:15378"/>
        <dbReference type="ChEBI" id="CHEBI:16189"/>
        <dbReference type="ChEBI" id="CHEBI:30616"/>
        <dbReference type="ChEBI" id="CHEBI:33019"/>
        <dbReference type="ChEBI" id="CHEBI:58243"/>
        <dbReference type="EC" id="2.7.7.4"/>
    </reaction>
</comment>
<feature type="domain" description="Phosphoadenosine phosphosulphate reductase" evidence="12">
    <location>
        <begin position="60"/>
        <end position="253"/>
    </location>
</feature>
<dbReference type="InterPro" id="IPR050128">
    <property type="entry name" value="Sulfate_adenylyltrnsfr_sub2"/>
</dbReference>
<evidence type="ECO:0000256" key="11">
    <source>
        <dbReference type="SAM" id="MobiDB-lite"/>
    </source>
</evidence>
<dbReference type="EMBL" id="BSNW01000009">
    <property type="protein sequence ID" value="GLQ68598.1"/>
    <property type="molecule type" value="Genomic_DNA"/>
</dbReference>
<evidence type="ECO:0000256" key="5">
    <source>
        <dbReference type="ARBA" id="ARBA00022695"/>
    </source>
</evidence>
<evidence type="ECO:0000256" key="1">
    <source>
        <dbReference type="ARBA" id="ARBA00008885"/>
    </source>
</evidence>
<dbReference type="PANTHER" id="PTHR43196">
    <property type="entry name" value="SULFATE ADENYLYLTRANSFERASE SUBUNIT 2"/>
    <property type="match status" value="1"/>
</dbReference>
<evidence type="ECO:0000256" key="7">
    <source>
        <dbReference type="ARBA" id="ARBA00022840"/>
    </source>
</evidence>
<comment type="similarity">
    <text evidence="1">Belongs to the PAPS reductase family. CysD subfamily.</text>
</comment>
<gene>
    <name evidence="13" type="primary">cysD</name>
    <name evidence="13" type="ORF">GCM10007866_10490</name>
</gene>
<proteinExistence type="inferred from homology"/>
<sequence length="298" mass="34042">MTQTPILSRDQSSTPGAAASQAPSLAPSLAQPRIMDDLDQLEAQSIFILREAYRKLKPLSLLWSLGKDSNVMVWLARKAFMGRVPFPVMHVDTEKKFPEMYAFRDEYTKKWDLDLLLGYCPPVEEIDPSLPPAARSAARKTAGLAAMIEKHKLRGVIAGIRRDEQATRAKERVFSPRGAGHRWDVRNQPPEFWDQYATPYEDGMHIRVHPLLSWREIDIWRYIERENIPLVDLYFAKDGKRYRSLGDQDITSPIESNASTVAEVIAELETSRTSERAGRAMDHESEDVFERLRVAGYL</sequence>
<dbReference type="SUPFAM" id="SSF52402">
    <property type="entry name" value="Adenine nucleotide alpha hydrolases-like"/>
    <property type="match status" value="1"/>
</dbReference>
<keyword evidence="4" id="KW-0808">Transferase</keyword>
<dbReference type="Proteomes" id="UP001156672">
    <property type="component" value="Unassembled WGS sequence"/>
</dbReference>
<keyword evidence="5 13" id="KW-0548">Nucleotidyltransferase</keyword>
<dbReference type="InterPro" id="IPR002500">
    <property type="entry name" value="PAPS_reduct_dom"/>
</dbReference>
<evidence type="ECO:0000259" key="12">
    <source>
        <dbReference type="Pfam" id="PF01507"/>
    </source>
</evidence>
<evidence type="ECO:0000256" key="10">
    <source>
        <dbReference type="ARBA" id="ARBA00049370"/>
    </source>
</evidence>
<evidence type="ECO:0000313" key="14">
    <source>
        <dbReference type="Proteomes" id="UP001156672"/>
    </source>
</evidence>
<evidence type="ECO:0000256" key="2">
    <source>
        <dbReference type="ARBA" id="ARBA00012391"/>
    </source>
</evidence>
<accession>A0ABQ5WZA5</accession>
<evidence type="ECO:0000313" key="13">
    <source>
        <dbReference type="EMBL" id="GLQ68598.1"/>
    </source>
</evidence>
<evidence type="ECO:0000256" key="8">
    <source>
        <dbReference type="ARBA" id="ARBA00030256"/>
    </source>
</evidence>
<evidence type="ECO:0000256" key="9">
    <source>
        <dbReference type="ARBA" id="ARBA00031812"/>
    </source>
</evidence>
<protein>
    <recommendedName>
        <fullName evidence="3">Sulfate adenylyltransferase subunit 2</fullName>
        <ecNumber evidence="2">2.7.7.4</ecNumber>
    </recommendedName>
    <alternativeName>
        <fullName evidence="8">ATP-sulfurylase small subunit</fullName>
    </alternativeName>
    <alternativeName>
        <fullName evidence="9">Sulfate adenylate transferase</fullName>
    </alternativeName>
</protein>
<evidence type="ECO:0000256" key="6">
    <source>
        <dbReference type="ARBA" id="ARBA00022741"/>
    </source>
</evidence>
<dbReference type="InterPro" id="IPR014729">
    <property type="entry name" value="Rossmann-like_a/b/a_fold"/>
</dbReference>
<keyword evidence="14" id="KW-1185">Reference proteome</keyword>
<name>A0ABQ5WZA5_9PROT</name>
<keyword evidence="6" id="KW-0547">Nucleotide-binding</keyword>
<dbReference type="PANTHER" id="PTHR43196:SF1">
    <property type="entry name" value="SULFATE ADENYLYLTRANSFERASE SUBUNIT 2"/>
    <property type="match status" value="1"/>
</dbReference>
<dbReference type="Pfam" id="PF01507">
    <property type="entry name" value="PAPS_reduct"/>
    <property type="match status" value="1"/>
</dbReference>
<keyword evidence="7" id="KW-0067">ATP-binding</keyword>
<comment type="caution">
    <text evidence="13">The sequence shown here is derived from an EMBL/GenBank/DDBJ whole genome shotgun (WGS) entry which is preliminary data.</text>
</comment>
<dbReference type="InterPro" id="IPR011784">
    <property type="entry name" value="SO4_adenylTrfase_ssu"/>
</dbReference>
<dbReference type="EC" id="2.7.7.4" evidence="2"/>
<dbReference type="NCBIfam" id="NF003587">
    <property type="entry name" value="PRK05253.1"/>
    <property type="match status" value="1"/>
</dbReference>
<organism evidence="13 14">
    <name type="scientific">Gluconobacter albidus</name>
    <dbReference type="NCBI Taxonomy" id="318683"/>
    <lineage>
        <taxon>Bacteria</taxon>
        <taxon>Pseudomonadati</taxon>
        <taxon>Pseudomonadota</taxon>
        <taxon>Alphaproteobacteria</taxon>
        <taxon>Acetobacterales</taxon>
        <taxon>Acetobacteraceae</taxon>
        <taxon>Gluconobacter</taxon>
    </lineage>
</organism>
<dbReference type="GO" id="GO:0016779">
    <property type="term" value="F:nucleotidyltransferase activity"/>
    <property type="evidence" value="ECO:0007669"/>
    <property type="project" value="UniProtKB-KW"/>
</dbReference>
<reference evidence="14" key="1">
    <citation type="journal article" date="2019" name="Int. J. Syst. Evol. Microbiol.">
        <title>The Global Catalogue of Microorganisms (GCM) 10K type strain sequencing project: providing services to taxonomists for standard genome sequencing and annotation.</title>
        <authorList>
            <consortium name="The Broad Institute Genomics Platform"/>
            <consortium name="The Broad Institute Genome Sequencing Center for Infectious Disease"/>
            <person name="Wu L."/>
            <person name="Ma J."/>
        </authorList>
    </citation>
    <scope>NUCLEOTIDE SEQUENCE [LARGE SCALE GENOMIC DNA]</scope>
    <source>
        <strain evidence="14">NBRC 3250</strain>
    </source>
</reference>
<dbReference type="PIRSF" id="PIRSF002936">
    <property type="entry name" value="CysDAde_trans"/>
    <property type="match status" value="1"/>
</dbReference>
<feature type="region of interest" description="Disordered" evidence="11">
    <location>
        <begin position="1"/>
        <end position="25"/>
    </location>
</feature>
<evidence type="ECO:0000256" key="3">
    <source>
        <dbReference type="ARBA" id="ARBA00022004"/>
    </source>
</evidence>
<evidence type="ECO:0000256" key="4">
    <source>
        <dbReference type="ARBA" id="ARBA00022679"/>
    </source>
</evidence>
<feature type="compositionally biased region" description="Polar residues" evidence="11">
    <location>
        <begin position="1"/>
        <end position="15"/>
    </location>
</feature>
<dbReference type="Gene3D" id="3.40.50.620">
    <property type="entry name" value="HUPs"/>
    <property type="match status" value="1"/>
</dbReference>